<feature type="region of interest" description="Disordered" evidence="1">
    <location>
        <begin position="284"/>
        <end position="313"/>
    </location>
</feature>
<feature type="transmembrane region" description="Helical" evidence="2">
    <location>
        <begin position="154"/>
        <end position="172"/>
    </location>
</feature>
<keyword evidence="2" id="KW-0472">Membrane</keyword>
<keyword evidence="2" id="KW-0812">Transmembrane</keyword>
<dbReference type="Proteomes" id="UP000529310">
    <property type="component" value="Unassembled WGS sequence"/>
</dbReference>
<sequence length="313" mass="32262">MRMRTTSTQRTYRYVRLSIVGAVFALGVTLAAVFVTDGPLTSISAAYYSPARDVFVGAIFAITLALVALSGRSIEQALLDYMAILAPIVAIVPTPIDPAVWGGTCADAPSCVPPEFAASVDVSAVALIATAAAAVGGAWALAIVQRTLSRASGIALIIAALIVIAMGAWWIIWPQGFLQGAHAVAASLFFGLIAAVATIAALGAGRLARTRRRGLIYRGAYATVAIGIGVSVALLITVVLCDVWGFDVSRATGIPLIFVGEALALALFAVFWTVQTVQLWNDPDASEDSAAEDSAAEDSAAAENPSAVPNASQ</sequence>
<feature type="transmembrane region" description="Helical" evidence="2">
    <location>
        <begin position="78"/>
        <end position="96"/>
    </location>
</feature>
<dbReference type="EMBL" id="JACHWQ010000001">
    <property type="protein sequence ID" value="MBB2974924.1"/>
    <property type="molecule type" value="Genomic_DNA"/>
</dbReference>
<proteinExistence type="predicted"/>
<dbReference type="AlphaFoldDB" id="A0A7W4V1A5"/>
<evidence type="ECO:0000256" key="1">
    <source>
        <dbReference type="SAM" id="MobiDB-lite"/>
    </source>
</evidence>
<name>A0A7W4V1A5_9MICO</name>
<evidence type="ECO:0000313" key="4">
    <source>
        <dbReference type="Proteomes" id="UP000529310"/>
    </source>
</evidence>
<feature type="transmembrane region" description="Helical" evidence="2">
    <location>
        <begin position="184"/>
        <end position="208"/>
    </location>
</feature>
<evidence type="ECO:0000313" key="3">
    <source>
        <dbReference type="EMBL" id="MBB2974924.1"/>
    </source>
</evidence>
<keyword evidence="2" id="KW-1133">Transmembrane helix</keyword>
<comment type="caution">
    <text evidence="3">The sequence shown here is derived from an EMBL/GenBank/DDBJ whole genome shotgun (WGS) entry which is preliminary data.</text>
</comment>
<protein>
    <recommendedName>
        <fullName evidence="5">DUF998 domain-containing protein</fullName>
    </recommendedName>
</protein>
<reference evidence="3 4" key="1">
    <citation type="submission" date="2020-08" db="EMBL/GenBank/DDBJ databases">
        <title>Sequencing the genomes of 1000 actinobacteria strains.</title>
        <authorList>
            <person name="Klenk H.-P."/>
        </authorList>
    </citation>
    <scope>NUCLEOTIDE SEQUENCE [LARGE SCALE GENOMIC DNA]</scope>
    <source>
        <strain evidence="3 4">DSM 27099</strain>
    </source>
</reference>
<evidence type="ECO:0000256" key="2">
    <source>
        <dbReference type="SAM" id="Phobius"/>
    </source>
</evidence>
<feature type="transmembrane region" description="Helical" evidence="2">
    <location>
        <begin position="12"/>
        <end position="34"/>
    </location>
</feature>
<gene>
    <name evidence="3" type="ORF">FHX49_000465</name>
</gene>
<keyword evidence="4" id="KW-1185">Reference proteome</keyword>
<feature type="transmembrane region" description="Helical" evidence="2">
    <location>
        <begin position="54"/>
        <end position="71"/>
    </location>
</feature>
<feature type="transmembrane region" description="Helical" evidence="2">
    <location>
        <begin position="220"/>
        <end position="246"/>
    </location>
</feature>
<organism evidence="3 4">
    <name type="scientific">Microbacterium endophyticum</name>
    <dbReference type="NCBI Taxonomy" id="1526412"/>
    <lineage>
        <taxon>Bacteria</taxon>
        <taxon>Bacillati</taxon>
        <taxon>Actinomycetota</taxon>
        <taxon>Actinomycetes</taxon>
        <taxon>Micrococcales</taxon>
        <taxon>Microbacteriaceae</taxon>
        <taxon>Microbacterium</taxon>
    </lineage>
</organism>
<feature type="transmembrane region" description="Helical" evidence="2">
    <location>
        <begin position="252"/>
        <end position="274"/>
    </location>
</feature>
<feature type="transmembrane region" description="Helical" evidence="2">
    <location>
        <begin position="116"/>
        <end position="142"/>
    </location>
</feature>
<feature type="compositionally biased region" description="Acidic residues" evidence="1">
    <location>
        <begin position="284"/>
        <end position="296"/>
    </location>
</feature>
<evidence type="ECO:0008006" key="5">
    <source>
        <dbReference type="Google" id="ProtNLM"/>
    </source>
</evidence>
<accession>A0A7W4V1A5</accession>